<organism evidence="2 3">
    <name type="scientific">Acinetobacter rongchengensis</name>
    <dbReference type="NCBI Taxonomy" id="2419601"/>
    <lineage>
        <taxon>Bacteria</taxon>
        <taxon>Pseudomonadati</taxon>
        <taxon>Pseudomonadota</taxon>
        <taxon>Gammaproteobacteria</taxon>
        <taxon>Moraxellales</taxon>
        <taxon>Moraxellaceae</taxon>
        <taxon>Acinetobacter</taxon>
    </lineage>
</organism>
<proteinExistence type="predicted"/>
<keyword evidence="3" id="KW-1185">Reference proteome</keyword>
<comment type="caution">
    <text evidence="2">The sequence shown here is derived from an EMBL/GenBank/DDBJ whole genome shotgun (WGS) entry which is preliminary data.</text>
</comment>
<accession>A0A3A8EZ88</accession>
<evidence type="ECO:0000313" key="3">
    <source>
        <dbReference type="Proteomes" id="UP000280405"/>
    </source>
</evidence>
<evidence type="ECO:0000256" key="1">
    <source>
        <dbReference type="SAM" id="MobiDB-lite"/>
    </source>
</evidence>
<dbReference type="AlphaFoldDB" id="A0A3A8EZ88"/>
<dbReference type="EMBL" id="RAXT01000003">
    <property type="protein sequence ID" value="RKG40087.1"/>
    <property type="molecule type" value="Genomic_DNA"/>
</dbReference>
<feature type="region of interest" description="Disordered" evidence="1">
    <location>
        <begin position="178"/>
        <end position="198"/>
    </location>
</feature>
<protein>
    <submittedName>
        <fullName evidence="2">Uncharacterized protein</fullName>
    </submittedName>
</protein>
<dbReference type="OrthoDB" id="6709049at2"/>
<dbReference type="RefSeq" id="WP_120382884.1">
    <property type="nucleotide sequence ID" value="NZ_RAXT01000003.1"/>
</dbReference>
<dbReference type="Proteomes" id="UP000280405">
    <property type="component" value="Unassembled WGS sequence"/>
</dbReference>
<feature type="compositionally biased region" description="Polar residues" evidence="1">
    <location>
        <begin position="182"/>
        <end position="192"/>
    </location>
</feature>
<sequence>MNFKTFLLLGGVGFGLHGCTSINGLTSESFNQYTSPQEVIDKKNINDKNSSTKEYVYYWGPQQGDKEIQSLLPKQYLSRFCAAKGGKFSQVQKSSMSLVKDIWSKKLLNTYSSVKQGIGGYQCKQSDGQQWYVSIEPISERKLDHTETRVVHLQTKLVSLDELKKLYAKTNTLPAVQEKKPTVNNAKNTASSKAPPPVKVVEEKRPVLPPVEEEKPPVEKVVLSPQLQQMQLYASARKDLGRGQNQINACNNAERAYGYGRLRGASGINVYAESGILVAKCLTSIPSYSRRFSNPQDRAKRILQNLSTNQNHAVAKYMLKQMK</sequence>
<gene>
    <name evidence="2" type="ORF">D7V20_03165</name>
</gene>
<reference evidence="2 3" key="1">
    <citation type="submission" date="2018-09" db="EMBL/GenBank/DDBJ databases">
        <title>The draft genome of Acinetobacter spp. strains.</title>
        <authorList>
            <person name="Qin J."/>
            <person name="Feng Y."/>
            <person name="Zong Z."/>
        </authorList>
    </citation>
    <scope>NUCLEOTIDE SEQUENCE [LARGE SCALE GENOMIC DNA]</scope>
    <source>
        <strain evidence="2 3">WCHAc060115</strain>
    </source>
</reference>
<evidence type="ECO:0000313" key="2">
    <source>
        <dbReference type="EMBL" id="RKG40087.1"/>
    </source>
</evidence>
<name>A0A3A8EZ88_9GAMM</name>